<name>A0A3P9IAH6_ORYLA</name>
<dbReference type="Ensembl" id="ENSORLT00015034497.1">
    <property type="protein sequence ID" value="ENSORLP00015016889.1"/>
    <property type="gene ID" value="ENSORLG00015017879.1"/>
</dbReference>
<dbReference type="PANTHER" id="PTHR45784:SF3">
    <property type="entry name" value="C-TYPE LECTIN DOMAIN FAMILY 4 MEMBER K-LIKE-RELATED"/>
    <property type="match status" value="1"/>
</dbReference>
<dbReference type="InterPro" id="IPR016187">
    <property type="entry name" value="CTDL_fold"/>
</dbReference>
<dbReference type="AlphaFoldDB" id="A0A3P9IAH6"/>
<sequence>KHLVTEDLITSNIGRIGSPYYSSSKTFSLRLHPGCISGSQFPLRQYHYVNISLNWSEAQLKNYKDLAMIENQEENTEAKNAKPSNYVAWIGLYREPWTWSDGSKSSFRDWDPSGINNYAGNQHCGTENSEHVWGGEDCSVKRVFVCHQGEHLKKY</sequence>
<reference evidence="2 3" key="2">
    <citation type="submission" date="2017-04" db="EMBL/GenBank/DDBJ databases">
        <title>CpG methylation of centromeres and impact of large insertions on vertebrate speciation.</title>
        <authorList>
            <person name="Ichikawa K."/>
            <person name="Yoshimura J."/>
            <person name="Morishita S."/>
        </authorList>
    </citation>
    <scope>NUCLEOTIDE SEQUENCE</scope>
    <source>
        <strain evidence="2 3">HSOK</strain>
    </source>
</reference>
<dbReference type="Gene3D" id="3.10.100.10">
    <property type="entry name" value="Mannose-Binding Protein A, subunit A"/>
    <property type="match status" value="1"/>
</dbReference>
<dbReference type="InterPro" id="IPR001304">
    <property type="entry name" value="C-type_lectin-like"/>
</dbReference>
<proteinExistence type="predicted"/>
<dbReference type="Pfam" id="PF00059">
    <property type="entry name" value="Lectin_C"/>
    <property type="match status" value="1"/>
</dbReference>
<dbReference type="InterPro" id="IPR016186">
    <property type="entry name" value="C-type_lectin-like/link_sf"/>
</dbReference>
<dbReference type="SUPFAM" id="SSF56436">
    <property type="entry name" value="C-type lectin-like"/>
    <property type="match status" value="1"/>
</dbReference>
<organism evidence="2 3">
    <name type="scientific">Oryzias latipes</name>
    <name type="common">Japanese rice fish</name>
    <name type="synonym">Japanese killifish</name>
    <dbReference type="NCBI Taxonomy" id="8090"/>
    <lineage>
        <taxon>Eukaryota</taxon>
        <taxon>Metazoa</taxon>
        <taxon>Chordata</taxon>
        <taxon>Craniata</taxon>
        <taxon>Vertebrata</taxon>
        <taxon>Euteleostomi</taxon>
        <taxon>Actinopterygii</taxon>
        <taxon>Neopterygii</taxon>
        <taxon>Teleostei</taxon>
        <taxon>Neoteleostei</taxon>
        <taxon>Acanthomorphata</taxon>
        <taxon>Ovalentaria</taxon>
        <taxon>Atherinomorphae</taxon>
        <taxon>Beloniformes</taxon>
        <taxon>Adrianichthyidae</taxon>
        <taxon>Oryziinae</taxon>
        <taxon>Oryzias</taxon>
    </lineage>
</organism>
<reference evidence="2" key="3">
    <citation type="submission" date="2025-08" db="UniProtKB">
        <authorList>
            <consortium name="Ensembl"/>
        </authorList>
    </citation>
    <scope>IDENTIFICATION</scope>
    <source>
        <strain evidence="2">HSOK</strain>
    </source>
</reference>
<dbReference type="SMART" id="SM00034">
    <property type="entry name" value="CLECT"/>
    <property type="match status" value="1"/>
</dbReference>
<evidence type="ECO:0000259" key="1">
    <source>
        <dbReference type="PROSITE" id="PS50041"/>
    </source>
</evidence>
<reference key="1">
    <citation type="journal article" date="2007" name="Nature">
        <title>The medaka draft genome and insights into vertebrate genome evolution.</title>
        <authorList>
            <person name="Kasahara M."/>
            <person name="Naruse K."/>
            <person name="Sasaki S."/>
            <person name="Nakatani Y."/>
            <person name="Qu W."/>
            <person name="Ahsan B."/>
            <person name="Yamada T."/>
            <person name="Nagayasu Y."/>
            <person name="Doi K."/>
            <person name="Kasai Y."/>
            <person name="Jindo T."/>
            <person name="Kobayashi D."/>
            <person name="Shimada A."/>
            <person name="Toyoda A."/>
            <person name="Kuroki Y."/>
            <person name="Fujiyama A."/>
            <person name="Sasaki T."/>
            <person name="Shimizu A."/>
            <person name="Asakawa S."/>
            <person name="Shimizu N."/>
            <person name="Hashimoto S."/>
            <person name="Yang J."/>
            <person name="Lee Y."/>
            <person name="Matsushima K."/>
            <person name="Sugano S."/>
            <person name="Sakaizumi M."/>
            <person name="Narita T."/>
            <person name="Ohishi K."/>
            <person name="Haga S."/>
            <person name="Ohta F."/>
            <person name="Nomoto H."/>
            <person name="Nogata K."/>
            <person name="Morishita T."/>
            <person name="Endo T."/>
            <person name="Shin-I T."/>
            <person name="Takeda H."/>
            <person name="Morishita S."/>
            <person name="Kohara Y."/>
        </authorList>
    </citation>
    <scope>NUCLEOTIDE SEQUENCE [LARGE SCALE GENOMIC DNA]</scope>
    <source>
        <strain>Hd-rR</strain>
    </source>
</reference>
<evidence type="ECO:0000313" key="3">
    <source>
        <dbReference type="Proteomes" id="UP000265200"/>
    </source>
</evidence>
<reference evidence="2" key="4">
    <citation type="submission" date="2025-09" db="UniProtKB">
        <authorList>
            <consortium name="Ensembl"/>
        </authorList>
    </citation>
    <scope>IDENTIFICATION</scope>
    <source>
        <strain evidence="2">HSOK</strain>
    </source>
</reference>
<feature type="domain" description="C-type lectin" evidence="1">
    <location>
        <begin position="41"/>
        <end position="147"/>
    </location>
</feature>
<accession>A0A3P9IAH6</accession>
<dbReference type="PROSITE" id="PS50041">
    <property type="entry name" value="C_TYPE_LECTIN_2"/>
    <property type="match status" value="1"/>
</dbReference>
<dbReference type="Proteomes" id="UP000265200">
    <property type="component" value="Chromosome 16"/>
</dbReference>
<protein>
    <recommendedName>
        <fullName evidence="1">C-type lectin domain-containing protein</fullName>
    </recommendedName>
</protein>
<evidence type="ECO:0000313" key="2">
    <source>
        <dbReference type="Ensembl" id="ENSORLP00015016889.1"/>
    </source>
</evidence>
<dbReference type="PANTHER" id="PTHR45784">
    <property type="entry name" value="C-TYPE LECTIN DOMAIN FAMILY 20 MEMBER A-RELATED"/>
    <property type="match status" value="1"/>
</dbReference>